<organism evidence="1 2">
    <name type="scientific">Nocardiopsis sinuspersici</name>
    <dbReference type="NCBI Taxonomy" id="501010"/>
    <lineage>
        <taxon>Bacteria</taxon>
        <taxon>Bacillati</taxon>
        <taxon>Actinomycetota</taxon>
        <taxon>Actinomycetes</taxon>
        <taxon>Streptosporangiales</taxon>
        <taxon>Nocardiopsidaceae</taxon>
        <taxon>Nocardiopsis</taxon>
    </lineage>
</organism>
<dbReference type="AlphaFoldDB" id="A0A7Y9X8W1"/>
<evidence type="ECO:0000313" key="1">
    <source>
        <dbReference type="EMBL" id="NYH51366.1"/>
    </source>
</evidence>
<dbReference type="Proteomes" id="UP000584931">
    <property type="component" value="Unassembled WGS sequence"/>
</dbReference>
<sequence>MRTIGVDLAVAARTTAAAEIIWGQHVAVVGPARQGCTDHEVLDLLSSLGPGDRAGIDCPFGWPVDFAEAVHAHTHQDPWPGRGRDRAEHYAGLRLRRTDLRVRQVASGRPLSVSFDKLGATAARWAYLADALAVDGRPVDRVGAGTVVEVYPAASRVQWGLGPGRSMQELLQLAPWLECSEELRRAYDASEHAFDALIAALTARAAALGLTARPEGEEVALAEWEGWIHLPERESLPCLA</sequence>
<gene>
    <name evidence="1" type="ORF">HNR06_000955</name>
</gene>
<dbReference type="Pfam" id="PF04250">
    <property type="entry name" value="DUF429"/>
    <property type="match status" value="1"/>
</dbReference>
<dbReference type="RefSeq" id="WP_179809289.1">
    <property type="nucleotide sequence ID" value="NZ_JACCHL010000001.1"/>
</dbReference>
<dbReference type="InterPro" id="IPR007362">
    <property type="entry name" value="DUF429"/>
</dbReference>
<reference evidence="1 2" key="1">
    <citation type="submission" date="2020-07" db="EMBL/GenBank/DDBJ databases">
        <title>Sequencing the genomes of 1000 actinobacteria strains.</title>
        <authorList>
            <person name="Klenk H.-P."/>
        </authorList>
    </citation>
    <scope>NUCLEOTIDE SEQUENCE [LARGE SCALE GENOMIC DNA]</scope>
    <source>
        <strain evidence="1 2">DSM 45278</strain>
    </source>
</reference>
<dbReference type="EMBL" id="JACCHL010000001">
    <property type="protein sequence ID" value="NYH51366.1"/>
    <property type="molecule type" value="Genomic_DNA"/>
</dbReference>
<name>A0A7Y9X8W1_9ACTN</name>
<protein>
    <submittedName>
        <fullName evidence="1">Putative nuclease with RNAse H fold</fullName>
    </submittedName>
</protein>
<comment type="caution">
    <text evidence="1">The sequence shown here is derived from an EMBL/GenBank/DDBJ whole genome shotgun (WGS) entry which is preliminary data.</text>
</comment>
<evidence type="ECO:0000313" key="2">
    <source>
        <dbReference type="Proteomes" id="UP000584931"/>
    </source>
</evidence>
<proteinExistence type="predicted"/>
<accession>A0A7Y9X8W1</accession>